<feature type="domain" description="SnoaL-like" evidence="1">
    <location>
        <begin position="16"/>
        <end position="109"/>
    </location>
</feature>
<protein>
    <recommendedName>
        <fullName evidence="1">SnoaL-like domain-containing protein</fullName>
    </recommendedName>
</protein>
<dbReference type="Proteomes" id="UP000509510">
    <property type="component" value="Chromosome V"/>
</dbReference>
<sequence length="142" mass="16064">MAAQDSHSQAIAWLTNFHKVMDAMDASIAIPALFTEDSTLRFGDNPPCTGHAELLNFFNSQFPLLESMKHIIKHVDVLPDRIYQEAEIHYVIKNDPEKKDIVVKGMAVFGKKPDEDRLSFFDVYLDSSQIKERVEAVLSGKV</sequence>
<accession>A0A7H8R990</accession>
<proteinExistence type="predicted"/>
<evidence type="ECO:0000313" key="2">
    <source>
        <dbReference type="EMBL" id="QKX62912.1"/>
    </source>
</evidence>
<dbReference type="GeneID" id="55997561"/>
<organism evidence="2 3">
    <name type="scientific">Talaromyces rugulosus</name>
    <name type="common">Penicillium rugulosum</name>
    <dbReference type="NCBI Taxonomy" id="121627"/>
    <lineage>
        <taxon>Eukaryota</taxon>
        <taxon>Fungi</taxon>
        <taxon>Dikarya</taxon>
        <taxon>Ascomycota</taxon>
        <taxon>Pezizomycotina</taxon>
        <taxon>Eurotiomycetes</taxon>
        <taxon>Eurotiomycetidae</taxon>
        <taxon>Eurotiales</taxon>
        <taxon>Trichocomaceae</taxon>
        <taxon>Talaromyces</taxon>
        <taxon>Talaromyces sect. Islandici</taxon>
    </lineage>
</organism>
<dbReference type="AlphaFoldDB" id="A0A7H8R990"/>
<dbReference type="Pfam" id="PF12680">
    <property type="entry name" value="SnoaL_2"/>
    <property type="match status" value="1"/>
</dbReference>
<dbReference type="SUPFAM" id="SSF54427">
    <property type="entry name" value="NTF2-like"/>
    <property type="match status" value="1"/>
</dbReference>
<evidence type="ECO:0000313" key="3">
    <source>
        <dbReference type="Proteomes" id="UP000509510"/>
    </source>
</evidence>
<dbReference type="InterPro" id="IPR037401">
    <property type="entry name" value="SnoaL-like"/>
</dbReference>
<dbReference type="EMBL" id="CP055902">
    <property type="protein sequence ID" value="QKX62912.1"/>
    <property type="molecule type" value="Genomic_DNA"/>
</dbReference>
<dbReference type="KEGG" id="trg:TRUGW13939_10080"/>
<name>A0A7H8R990_TALRU</name>
<dbReference type="Gene3D" id="3.10.450.50">
    <property type="match status" value="1"/>
</dbReference>
<keyword evidence="3" id="KW-1185">Reference proteome</keyword>
<dbReference type="OrthoDB" id="9983368at2759"/>
<gene>
    <name evidence="2" type="ORF">TRUGW13939_10080</name>
</gene>
<evidence type="ECO:0000259" key="1">
    <source>
        <dbReference type="Pfam" id="PF12680"/>
    </source>
</evidence>
<reference evidence="3" key="1">
    <citation type="submission" date="2020-06" db="EMBL/GenBank/DDBJ databases">
        <title>A chromosome-scale genome assembly of Talaromyces rugulosus W13939.</title>
        <authorList>
            <person name="Wang B."/>
            <person name="Guo L."/>
            <person name="Ye K."/>
            <person name="Wang L."/>
        </authorList>
    </citation>
    <scope>NUCLEOTIDE SEQUENCE [LARGE SCALE GENOMIC DNA]</scope>
    <source>
        <strain evidence="3">W13939</strain>
    </source>
</reference>
<dbReference type="InterPro" id="IPR032710">
    <property type="entry name" value="NTF2-like_dom_sf"/>
</dbReference>
<dbReference type="RefSeq" id="XP_035349086.1">
    <property type="nucleotide sequence ID" value="XM_035493193.1"/>
</dbReference>